<keyword evidence="4" id="KW-1185">Reference proteome</keyword>
<dbReference type="Proteomes" id="UP000324611">
    <property type="component" value="Unassembled WGS sequence"/>
</dbReference>
<evidence type="ECO:0000313" key="3">
    <source>
        <dbReference type="EMBL" id="KAA2243391.1"/>
    </source>
</evidence>
<dbReference type="InterPro" id="IPR032675">
    <property type="entry name" value="LRR_dom_sf"/>
</dbReference>
<dbReference type="Gene3D" id="3.80.10.10">
    <property type="entry name" value="Ribonuclease Inhibitor"/>
    <property type="match status" value="1"/>
</dbReference>
<dbReference type="Gene3D" id="2.30.320.10">
    <property type="entry name" value="YwqG-like"/>
    <property type="match status" value="1"/>
</dbReference>
<reference evidence="3 4" key="1">
    <citation type="submission" date="2019-09" db="EMBL/GenBank/DDBJ databases">
        <title>Chitinophaga ginsengihumi sp. nov., isolated from soil of ginseng rhizosphere.</title>
        <authorList>
            <person name="Lee J."/>
        </authorList>
    </citation>
    <scope>NUCLEOTIDE SEQUENCE [LARGE SCALE GENOMIC DNA]</scope>
    <source>
        <strain evidence="3 4">BN140078</strain>
    </source>
</reference>
<dbReference type="InterPro" id="IPR035948">
    <property type="entry name" value="YwqG-like_sf"/>
</dbReference>
<dbReference type="InterPro" id="IPR050216">
    <property type="entry name" value="LRR_domain-containing"/>
</dbReference>
<evidence type="ECO:0000256" key="2">
    <source>
        <dbReference type="ARBA" id="ARBA00022737"/>
    </source>
</evidence>
<reference evidence="3 4" key="2">
    <citation type="submission" date="2019-09" db="EMBL/GenBank/DDBJ databases">
        <authorList>
            <person name="Jin C."/>
        </authorList>
    </citation>
    <scope>NUCLEOTIDE SEQUENCE [LARGE SCALE GENOMIC DNA]</scope>
    <source>
        <strain evidence="3 4">BN140078</strain>
    </source>
</reference>
<dbReference type="Pfam" id="PF12799">
    <property type="entry name" value="LRR_4"/>
    <property type="match status" value="1"/>
</dbReference>
<keyword evidence="1" id="KW-0433">Leucine-rich repeat</keyword>
<gene>
    <name evidence="3" type="ORF">F0L74_12885</name>
</gene>
<dbReference type="PANTHER" id="PTHR48051">
    <property type="match status" value="1"/>
</dbReference>
<dbReference type="SUPFAM" id="SSF103032">
    <property type="entry name" value="Hypothetical protein YwqG"/>
    <property type="match status" value="1"/>
</dbReference>
<dbReference type="RefSeq" id="WP_149838267.1">
    <property type="nucleotide sequence ID" value="NZ_VUOC01000002.1"/>
</dbReference>
<dbReference type="PROSITE" id="PS51450">
    <property type="entry name" value="LRR"/>
    <property type="match status" value="1"/>
</dbReference>
<dbReference type="InterPro" id="IPR003591">
    <property type="entry name" value="Leu-rich_rpt_typical-subtyp"/>
</dbReference>
<protein>
    <submittedName>
        <fullName evidence="3">DUF1963 domain-containing protein</fullName>
    </submittedName>
</protein>
<keyword evidence="2" id="KW-0677">Repeat</keyword>
<dbReference type="InterPro" id="IPR015315">
    <property type="entry name" value="DUF1963"/>
</dbReference>
<name>A0A5B2VVT2_9BACT</name>
<sequence length="813" mass="91680">MQESSTKTFSVRFPDIYQRIQAMWETIRGEHTQEDGSSSLAAIGLNEVSFYDKFPGADLPSRFRQGCMEQRGDVELIADKTLPLAGLASYIRTVKSDEFYFYFGLVQINNEYCYTITGDCGVKDQAFYEPLFDEIWQSLQYFGDPGEEFAKQQAAIDAMFAKYAPATKEAEEKKTASPFHIPADGQDSWELGGHQFRLLPDSKVHISETDGALYVRLDGEMPGYSDDAHGHLLNDYEDGKVYLQFYFKGIYNNGTPTGTFIFEQERDETYRSYLWKGGFPFSFNFNGTATLQDGWLGISGHFDNYLLQVAKRLPVEELEWTKYRFLSAEELETATPDIVHHIQLTNPDPALLNDTLHPFTEMETLTVFYSSDNEAATSLLEVPTAIKGFMSLRELNLTGIRGIDSLPQWIGDLKELERLDIAGSQIADIHPSIFQLPKLQYCYLSNNRLQSIPPVLPDTLKTLVLENNQLTSLPASLSALPQLRHLNISRNPLQELPPGLEKIADLNLELEKKMSLLDYTYHGANGKGVIPYDGTMFQAINDTGLRQTLENAVKALQLGDYQQGLLQLARQSVALATTAPDDYANTGNHRFGGLPDLPPDIAYPSFTDQNGHEKGLQFIAQLNCADISHLQDYLPRTGMLYFFIQDQEEMGPKVIYFDGDLTTLQSAAGLDIEEDYIFDQNGIYTPFQAAADKYPGIPFFYNARDYFQDKAPELEALEEMYDETKALKEALYPSVNPVHSVNSYVFKQHDTPEAEAVNALKGKPEDWMVLLRVSSDDNTGFNFWDAGDIYFMIHKSDLVQGDFSNVYCGLESS</sequence>
<dbReference type="InterPro" id="IPR001611">
    <property type="entry name" value="Leu-rich_rpt"/>
</dbReference>
<accession>A0A5B2VVT2</accession>
<dbReference type="EMBL" id="VUOC01000002">
    <property type="protein sequence ID" value="KAA2243391.1"/>
    <property type="molecule type" value="Genomic_DNA"/>
</dbReference>
<dbReference type="GO" id="GO:0005737">
    <property type="term" value="C:cytoplasm"/>
    <property type="evidence" value="ECO:0007669"/>
    <property type="project" value="TreeGrafter"/>
</dbReference>
<organism evidence="3 4">
    <name type="scientific">Chitinophaga agrisoli</name>
    <dbReference type="NCBI Taxonomy" id="2607653"/>
    <lineage>
        <taxon>Bacteria</taxon>
        <taxon>Pseudomonadati</taxon>
        <taxon>Bacteroidota</taxon>
        <taxon>Chitinophagia</taxon>
        <taxon>Chitinophagales</taxon>
        <taxon>Chitinophagaceae</taxon>
        <taxon>Chitinophaga</taxon>
    </lineage>
</organism>
<comment type="caution">
    <text evidence="3">The sequence shown here is derived from an EMBL/GenBank/DDBJ whole genome shotgun (WGS) entry which is preliminary data.</text>
</comment>
<dbReference type="SMART" id="SM00369">
    <property type="entry name" value="LRR_TYP"/>
    <property type="match status" value="4"/>
</dbReference>
<dbReference type="SUPFAM" id="SSF52058">
    <property type="entry name" value="L domain-like"/>
    <property type="match status" value="1"/>
</dbReference>
<dbReference type="PANTHER" id="PTHR48051:SF1">
    <property type="entry name" value="RAS SUPPRESSOR PROTEIN 1"/>
    <property type="match status" value="1"/>
</dbReference>
<evidence type="ECO:0000256" key="1">
    <source>
        <dbReference type="ARBA" id="ARBA00022614"/>
    </source>
</evidence>
<evidence type="ECO:0000313" key="4">
    <source>
        <dbReference type="Proteomes" id="UP000324611"/>
    </source>
</evidence>
<dbReference type="InterPro" id="IPR025875">
    <property type="entry name" value="Leu-rich_rpt_4"/>
</dbReference>
<dbReference type="AlphaFoldDB" id="A0A5B2VVT2"/>
<dbReference type="SMART" id="SM00364">
    <property type="entry name" value="LRR_BAC"/>
    <property type="match status" value="3"/>
</dbReference>
<proteinExistence type="predicted"/>
<dbReference type="Pfam" id="PF09234">
    <property type="entry name" value="DUF1963"/>
    <property type="match status" value="1"/>
</dbReference>